<dbReference type="GO" id="GO:0005930">
    <property type="term" value="C:axoneme"/>
    <property type="evidence" value="ECO:0007669"/>
    <property type="project" value="UniProtKB-SubCell"/>
</dbReference>
<gene>
    <name evidence="5" type="ORF">C2E20_5260</name>
</gene>
<evidence type="ECO:0000256" key="3">
    <source>
        <dbReference type="SAM" id="MobiDB-lite"/>
    </source>
</evidence>
<sequence>MATEAPVLAVEAPANGDVEEIAANGLGAAPEQSEGEAASPPAKGEAGAPQEDEEPWRKRLWIVRMPRPPEAGSIKALEQDVDTFRTQFNLITEALNVKKVERDGAREASRSAREAYNQCRAAFDERFAPVKELQAQKQEIATSANKLKDSFSDLLVKSEAELDEQLRGLHYRIEHESITLNEEKKALATIKTLEKQRERVREYEASASLFAETRAKRSELQDILKEHDGELKALRAEMDMQRQILDKLRDAERAVDAEVQEVVEERRRCRELMEQAYQRMTEAKKEKWEKNNTFYSNRGLSRDIRKMVADGKLEEARDACAEQQEEAHEQLQSNDAFRAEYYTLWETQRKTFAGAEEELPPLAKGGKGGKGGKREEPVDPAKKAEATIAALLEEAKKEAHRTRAAAAEQELAGASAAAAAAAAAEAATAAEAAPAGGAPAVHAVVGLEAEVAAEAARAAARAAKPKAAPPPRVVEPVVVPPENFELPEAARLKDRSASSQELKELERERNRQAQAESERRKAKKQQEKERKKQRQEALAREAAAAATRAAEAATAAQAAAAAAVAAVTDDANASDSASDGGAAPHEVAAAAAPAQLEQRKKGGAAGSSKPARKPQRPAPAKQRGAVQQAKKAVKENQVVVALGVALLFALMLLSLFWTAKTVPHGAGRLQPLPQRRRLLRAAAASSGDDGVNSLQLDTAASNFAKGMVAGADEDDLVAQQMGAGSAAELSEVQGQYKDAIKRKLEERAEELRREKEARAAKFSAGKLAYERGQYPASAALLELALDEEGPFTQLGGEVQLWLALAYQACGREEDCLNTYRTLEKTHPLPAIRRQAADLRYILEAPKLQINPDERVQIPLLTDLEVNRGNRAPVSRPRPQPLKQKVPKTWDEEFWESYTPPAYLNNKYVWAAASAAATVAAVYSSYWLGPGAFPRLRWLSLAGATLAAPLPDLVPGALPALERLQLSFSALGSSLPRSWGADPAVLPALQELSLQLLVQDGLPPDWALGFRRLASLEVFNLPPGLRAAEGAPSARGFTSPVHVLSKGAAAQGLPPRWAAAGAFPRLDSLQLINLGAAGGPPRAWVVGGFPKLSLLNLASNGLTGTLPADLLARHPKLRTVSLDGNRFNATLPDAWASSQILSLSLAGNALSGPAFPPS</sequence>
<keyword evidence="4" id="KW-0812">Transmembrane</keyword>
<reference evidence="5 6" key="1">
    <citation type="journal article" date="2018" name="Plant J.">
        <title>Genome sequences of Chlorella sorokiniana UTEX 1602 and Micractinium conductrix SAG 241.80: implications to maltose excretion by a green alga.</title>
        <authorList>
            <person name="Arriola M.B."/>
            <person name="Velmurugan N."/>
            <person name="Zhang Y."/>
            <person name="Plunkett M.H."/>
            <person name="Hondzo H."/>
            <person name="Barney B.M."/>
        </authorList>
    </citation>
    <scope>NUCLEOTIDE SEQUENCE [LARGE SCALE GENOMIC DNA]</scope>
    <source>
        <strain evidence="5 6">SAG 241.80</strain>
    </source>
</reference>
<feature type="compositionally biased region" description="Low complexity" evidence="3">
    <location>
        <begin position="572"/>
        <end position="594"/>
    </location>
</feature>
<keyword evidence="2" id="KW-0175">Coiled coil</keyword>
<proteinExistence type="predicted"/>
<feature type="compositionally biased region" description="Low complexity" evidence="3">
    <location>
        <begin position="454"/>
        <end position="466"/>
    </location>
</feature>
<feature type="region of interest" description="Disordered" evidence="3">
    <location>
        <begin position="572"/>
        <end position="628"/>
    </location>
</feature>
<feature type="compositionally biased region" description="Basic and acidic residues" evidence="3">
    <location>
        <begin position="372"/>
        <end position="383"/>
    </location>
</feature>
<feature type="region of interest" description="Disordered" evidence="3">
    <location>
        <begin position="353"/>
        <end position="383"/>
    </location>
</feature>
<dbReference type="Proteomes" id="UP000239649">
    <property type="component" value="Unassembled WGS sequence"/>
</dbReference>
<feature type="coiled-coil region" evidence="2">
    <location>
        <begin position="217"/>
        <end position="333"/>
    </location>
</feature>
<comment type="subcellular location">
    <subcellularLocation>
        <location evidence="1">Cytoplasm</location>
        <location evidence="1">Cytoskeleton</location>
        <location evidence="1">Cilium axoneme</location>
    </subcellularLocation>
</comment>
<keyword evidence="6" id="KW-1185">Reference proteome</keyword>
<feature type="compositionally biased region" description="Low complexity" evidence="3">
    <location>
        <begin position="404"/>
        <end position="437"/>
    </location>
</feature>
<protein>
    <submittedName>
        <fullName evidence="5">Uncharacterized protein</fullName>
    </submittedName>
</protein>
<evidence type="ECO:0000256" key="4">
    <source>
        <dbReference type="SAM" id="Phobius"/>
    </source>
</evidence>
<dbReference type="SUPFAM" id="SSF52058">
    <property type="entry name" value="L domain-like"/>
    <property type="match status" value="1"/>
</dbReference>
<evidence type="ECO:0000313" key="6">
    <source>
        <dbReference type="Proteomes" id="UP000239649"/>
    </source>
</evidence>
<dbReference type="InterPro" id="IPR032675">
    <property type="entry name" value="LRR_dom_sf"/>
</dbReference>
<accession>A0A2P6VB14</accession>
<keyword evidence="4" id="KW-1133">Transmembrane helix</keyword>
<feature type="compositionally biased region" description="Basic and acidic residues" evidence="3">
    <location>
        <begin position="488"/>
        <end position="539"/>
    </location>
</feature>
<feature type="transmembrane region" description="Helical" evidence="4">
    <location>
        <begin position="907"/>
        <end position="925"/>
    </location>
</feature>
<dbReference type="Gene3D" id="3.80.10.10">
    <property type="entry name" value="Ribonuclease Inhibitor"/>
    <property type="match status" value="1"/>
</dbReference>
<evidence type="ECO:0000256" key="1">
    <source>
        <dbReference type="ARBA" id="ARBA00004430"/>
    </source>
</evidence>
<dbReference type="EMBL" id="LHPF02000015">
    <property type="protein sequence ID" value="PSC71241.1"/>
    <property type="molecule type" value="Genomic_DNA"/>
</dbReference>
<evidence type="ECO:0000313" key="5">
    <source>
        <dbReference type="EMBL" id="PSC71241.1"/>
    </source>
</evidence>
<feature type="transmembrane region" description="Helical" evidence="4">
    <location>
        <begin position="638"/>
        <end position="659"/>
    </location>
</feature>
<name>A0A2P6VB14_9CHLO</name>
<organism evidence="5 6">
    <name type="scientific">Micractinium conductrix</name>
    <dbReference type="NCBI Taxonomy" id="554055"/>
    <lineage>
        <taxon>Eukaryota</taxon>
        <taxon>Viridiplantae</taxon>
        <taxon>Chlorophyta</taxon>
        <taxon>core chlorophytes</taxon>
        <taxon>Trebouxiophyceae</taxon>
        <taxon>Chlorellales</taxon>
        <taxon>Chlorellaceae</taxon>
        <taxon>Chlorella clade</taxon>
        <taxon>Micractinium</taxon>
    </lineage>
</organism>
<evidence type="ECO:0000256" key="2">
    <source>
        <dbReference type="SAM" id="Coils"/>
    </source>
</evidence>
<feature type="region of interest" description="Disordered" evidence="3">
    <location>
        <begin position="454"/>
        <end position="555"/>
    </location>
</feature>
<dbReference type="AlphaFoldDB" id="A0A2P6VB14"/>
<feature type="compositionally biased region" description="Low complexity" evidence="3">
    <location>
        <begin position="540"/>
        <end position="555"/>
    </location>
</feature>
<dbReference type="OrthoDB" id="2195113at2759"/>
<dbReference type="PANTHER" id="PTHR36761">
    <property type="entry name" value="ORF03 PROTEIN"/>
    <property type="match status" value="1"/>
</dbReference>
<feature type="region of interest" description="Disordered" evidence="3">
    <location>
        <begin position="396"/>
        <end position="437"/>
    </location>
</feature>
<comment type="caution">
    <text evidence="5">The sequence shown here is derived from an EMBL/GenBank/DDBJ whole genome shotgun (WGS) entry which is preliminary data.</text>
</comment>
<feature type="region of interest" description="Disordered" evidence="3">
    <location>
        <begin position="1"/>
        <end position="57"/>
    </location>
</feature>
<dbReference type="PANTHER" id="PTHR36761:SF2">
    <property type="entry name" value="ORF03 PROTEIN"/>
    <property type="match status" value="1"/>
</dbReference>
<keyword evidence="4" id="KW-0472">Membrane</keyword>